<evidence type="ECO:0000313" key="2">
    <source>
        <dbReference type="Proteomes" id="UP000285376"/>
    </source>
</evidence>
<dbReference type="Proteomes" id="UP000285376">
    <property type="component" value="Unassembled WGS sequence"/>
</dbReference>
<evidence type="ECO:0000313" key="1">
    <source>
        <dbReference type="EMBL" id="RHW44526.1"/>
    </source>
</evidence>
<accession>A0A417Z342</accession>
<organism evidence="1 2">
    <name type="scientific">Dermacoccus abyssi</name>
    <dbReference type="NCBI Taxonomy" id="322596"/>
    <lineage>
        <taxon>Bacteria</taxon>
        <taxon>Bacillati</taxon>
        <taxon>Actinomycetota</taxon>
        <taxon>Actinomycetes</taxon>
        <taxon>Micrococcales</taxon>
        <taxon>Dermacoccaceae</taxon>
        <taxon>Dermacoccus</taxon>
    </lineage>
</organism>
<sequence>MTDTQAVNDPFEVELERVVRRLRALSPGDEAGQGSSWRSSLGSLVQRLGDAHADAAGIERREVPGAGGADVAPALLAEMLRAVSFDAAQVKDIHGFAAELAAVRRSL</sequence>
<comment type="caution">
    <text evidence="1">The sequence shown here is derived from an EMBL/GenBank/DDBJ whole genome shotgun (WGS) entry which is preliminary data.</text>
</comment>
<gene>
    <name evidence="1" type="ORF">D1832_12475</name>
</gene>
<dbReference type="EMBL" id="QWLM01000016">
    <property type="protein sequence ID" value="RHW44526.1"/>
    <property type="molecule type" value="Genomic_DNA"/>
</dbReference>
<dbReference type="RefSeq" id="WP_118914436.1">
    <property type="nucleotide sequence ID" value="NZ_QWLM01000016.1"/>
</dbReference>
<name>A0A417Z342_9MICO</name>
<protein>
    <submittedName>
        <fullName evidence="1">Uncharacterized protein</fullName>
    </submittedName>
</protein>
<dbReference type="AlphaFoldDB" id="A0A417Z342"/>
<proteinExistence type="predicted"/>
<reference evidence="1 2" key="1">
    <citation type="submission" date="2018-08" db="EMBL/GenBank/DDBJ databases">
        <title>Whole genome sequence analysis of Dermacoccus abyssi bacteria isolated from Deep Mariana trench Micromonospora spp reveals genes involved in the environmental adaptation and production of secondary metabolites.</title>
        <authorList>
            <person name="Abdel-Mageed W.M."/>
            <person name="Lehri B."/>
            <person name="Nouioui I."/>
            <person name="Goodfellow I."/>
            <person name="Jaspars M."/>
            <person name="Karlyshev A."/>
        </authorList>
    </citation>
    <scope>NUCLEOTIDE SEQUENCE [LARGE SCALE GENOMIC DNA]</scope>
    <source>
        <strain evidence="1 2">MT1.1</strain>
    </source>
</reference>